<keyword evidence="2" id="KW-1185">Reference proteome</keyword>
<proteinExistence type="predicted"/>
<evidence type="ECO:0000313" key="2">
    <source>
        <dbReference type="Proteomes" id="UP000250321"/>
    </source>
</evidence>
<reference evidence="1 2" key="1">
    <citation type="submission" date="2018-02" db="EMBL/GenBank/DDBJ databases">
        <title>Draft genome of wild Prunus yedoensis var. nudiflora.</title>
        <authorList>
            <person name="Baek S."/>
            <person name="Kim J.-H."/>
            <person name="Choi K."/>
            <person name="Kim G.-B."/>
            <person name="Cho A."/>
            <person name="Jang H."/>
            <person name="Shin C.-H."/>
            <person name="Yu H.-J."/>
            <person name="Mun J.-H."/>
        </authorList>
    </citation>
    <scope>NUCLEOTIDE SEQUENCE [LARGE SCALE GENOMIC DNA]</scope>
    <source>
        <strain evidence="2">cv. Jeju island</strain>
        <tissue evidence="1">Leaf</tissue>
    </source>
</reference>
<dbReference type="AlphaFoldDB" id="A0A314UUA0"/>
<evidence type="ECO:0000313" key="1">
    <source>
        <dbReference type="EMBL" id="PQM38289.1"/>
    </source>
</evidence>
<dbReference type="EMBL" id="PJQY01003325">
    <property type="protein sequence ID" value="PQM38289.1"/>
    <property type="molecule type" value="Genomic_DNA"/>
</dbReference>
<comment type="caution">
    <text evidence="1">The sequence shown here is derived from an EMBL/GenBank/DDBJ whole genome shotgun (WGS) entry which is preliminary data.</text>
</comment>
<accession>A0A314UUA0</accession>
<name>A0A314UUA0_PRUYE</name>
<sequence length="71" mass="7700">MSSNTPGPKSFGLVLKTSTKKSKARFYPTSSPLGLMTTAMPVTLVSSALLCRDYQDWNVIWPRQLGGPLGL</sequence>
<organism evidence="1 2">
    <name type="scientific">Prunus yedoensis var. nudiflora</name>
    <dbReference type="NCBI Taxonomy" id="2094558"/>
    <lineage>
        <taxon>Eukaryota</taxon>
        <taxon>Viridiplantae</taxon>
        <taxon>Streptophyta</taxon>
        <taxon>Embryophyta</taxon>
        <taxon>Tracheophyta</taxon>
        <taxon>Spermatophyta</taxon>
        <taxon>Magnoliopsida</taxon>
        <taxon>eudicotyledons</taxon>
        <taxon>Gunneridae</taxon>
        <taxon>Pentapetalae</taxon>
        <taxon>rosids</taxon>
        <taxon>fabids</taxon>
        <taxon>Rosales</taxon>
        <taxon>Rosaceae</taxon>
        <taxon>Amygdaloideae</taxon>
        <taxon>Amygdaleae</taxon>
        <taxon>Prunus</taxon>
    </lineage>
</organism>
<protein>
    <submittedName>
        <fullName evidence="1">Uncharacterized protein</fullName>
    </submittedName>
</protein>
<gene>
    <name evidence="1" type="ORF">Pyn_39218</name>
</gene>
<dbReference type="Proteomes" id="UP000250321">
    <property type="component" value="Unassembled WGS sequence"/>
</dbReference>